<feature type="signal peptide" evidence="1">
    <location>
        <begin position="1"/>
        <end position="18"/>
    </location>
</feature>
<evidence type="ECO:0008006" key="4">
    <source>
        <dbReference type="Google" id="ProtNLM"/>
    </source>
</evidence>
<organism evidence="2 3">
    <name type="scientific">Mycena albidolilacea</name>
    <dbReference type="NCBI Taxonomy" id="1033008"/>
    <lineage>
        <taxon>Eukaryota</taxon>
        <taxon>Fungi</taxon>
        <taxon>Dikarya</taxon>
        <taxon>Basidiomycota</taxon>
        <taxon>Agaricomycotina</taxon>
        <taxon>Agaricomycetes</taxon>
        <taxon>Agaricomycetidae</taxon>
        <taxon>Agaricales</taxon>
        <taxon>Marasmiineae</taxon>
        <taxon>Mycenaceae</taxon>
        <taxon>Mycena</taxon>
    </lineage>
</organism>
<evidence type="ECO:0000256" key="1">
    <source>
        <dbReference type="SAM" id="SignalP"/>
    </source>
</evidence>
<keyword evidence="1" id="KW-0732">Signal</keyword>
<gene>
    <name evidence="2" type="ORF">DFH08DRAFT_843521</name>
</gene>
<evidence type="ECO:0000313" key="3">
    <source>
        <dbReference type="Proteomes" id="UP001218218"/>
    </source>
</evidence>
<feature type="chain" id="PRO_5042290872" description="Secreted protein" evidence="1">
    <location>
        <begin position="19"/>
        <end position="118"/>
    </location>
</feature>
<protein>
    <recommendedName>
        <fullName evidence="4">Secreted protein</fullName>
    </recommendedName>
</protein>
<dbReference type="AlphaFoldDB" id="A0AAD7AKB8"/>
<keyword evidence="3" id="KW-1185">Reference proteome</keyword>
<evidence type="ECO:0000313" key="2">
    <source>
        <dbReference type="EMBL" id="KAJ7361235.1"/>
    </source>
</evidence>
<comment type="caution">
    <text evidence="2">The sequence shown here is derived from an EMBL/GenBank/DDBJ whole genome shotgun (WGS) entry which is preliminary data.</text>
</comment>
<proteinExistence type="predicted"/>
<name>A0AAD7AKB8_9AGAR</name>
<dbReference type="EMBL" id="JARIHO010000005">
    <property type="protein sequence ID" value="KAJ7361235.1"/>
    <property type="molecule type" value="Genomic_DNA"/>
</dbReference>
<accession>A0AAD7AKB8</accession>
<reference evidence="2" key="1">
    <citation type="submission" date="2023-03" db="EMBL/GenBank/DDBJ databases">
        <title>Massive genome expansion in bonnet fungi (Mycena s.s.) driven by repeated elements and novel gene families across ecological guilds.</title>
        <authorList>
            <consortium name="Lawrence Berkeley National Laboratory"/>
            <person name="Harder C.B."/>
            <person name="Miyauchi S."/>
            <person name="Viragh M."/>
            <person name="Kuo A."/>
            <person name="Thoen E."/>
            <person name="Andreopoulos B."/>
            <person name="Lu D."/>
            <person name="Skrede I."/>
            <person name="Drula E."/>
            <person name="Henrissat B."/>
            <person name="Morin E."/>
            <person name="Kohler A."/>
            <person name="Barry K."/>
            <person name="LaButti K."/>
            <person name="Morin E."/>
            <person name="Salamov A."/>
            <person name="Lipzen A."/>
            <person name="Mereny Z."/>
            <person name="Hegedus B."/>
            <person name="Baldrian P."/>
            <person name="Stursova M."/>
            <person name="Weitz H."/>
            <person name="Taylor A."/>
            <person name="Grigoriev I.V."/>
            <person name="Nagy L.G."/>
            <person name="Martin F."/>
            <person name="Kauserud H."/>
        </authorList>
    </citation>
    <scope>NUCLEOTIDE SEQUENCE</scope>
    <source>
        <strain evidence="2">CBHHK002</strain>
    </source>
</reference>
<dbReference type="Proteomes" id="UP001218218">
    <property type="component" value="Unassembled WGS sequence"/>
</dbReference>
<sequence>MFVKGVAVFTGFAAAAAAFPAVIHEYLPPIPAASLATASDVFFRTASPSIAQWLRCVRRSLQASRSFLWHVAVTPRPSLRFTPSSFSKFIPTHQHRRLDIGSSGDHVISQQENVDNIQ</sequence>